<dbReference type="AlphaFoldDB" id="A0A0F9SJ59"/>
<reference evidence="1" key="1">
    <citation type="journal article" date="2015" name="Nature">
        <title>Complex archaea that bridge the gap between prokaryotes and eukaryotes.</title>
        <authorList>
            <person name="Spang A."/>
            <person name="Saw J.H."/>
            <person name="Jorgensen S.L."/>
            <person name="Zaremba-Niedzwiedzka K."/>
            <person name="Martijn J."/>
            <person name="Lind A.E."/>
            <person name="van Eijk R."/>
            <person name="Schleper C."/>
            <person name="Guy L."/>
            <person name="Ettema T.J."/>
        </authorList>
    </citation>
    <scope>NUCLEOTIDE SEQUENCE</scope>
</reference>
<dbReference type="EMBL" id="LAZR01000629">
    <property type="protein sequence ID" value="KKN62297.1"/>
    <property type="molecule type" value="Genomic_DNA"/>
</dbReference>
<organism evidence="1">
    <name type="scientific">marine sediment metagenome</name>
    <dbReference type="NCBI Taxonomy" id="412755"/>
    <lineage>
        <taxon>unclassified sequences</taxon>
        <taxon>metagenomes</taxon>
        <taxon>ecological metagenomes</taxon>
    </lineage>
</organism>
<evidence type="ECO:0000313" key="1">
    <source>
        <dbReference type="EMBL" id="KKN62297.1"/>
    </source>
</evidence>
<name>A0A0F9SJ59_9ZZZZ</name>
<dbReference type="NCBIfam" id="NF041374">
    <property type="entry name" value="GDCCVxC"/>
    <property type="match status" value="1"/>
</dbReference>
<gene>
    <name evidence="1" type="ORF">LCGC14_0513110</name>
</gene>
<accession>A0A0F9SJ59</accession>
<sequence length="69" mass="7643">MEIQLESIITCPECGHKSEEKMPTTACQFFYECENCKSLLKPKKGDCCVYCSYGTVKCPSIQEGASCCS</sequence>
<protein>
    <submittedName>
        <fullName evidence="1">Uncharacterized protein</fullName>
    </submittedName>
</protein>
<comment type="caution">
    <text evidence="1">The sequence shown here is derived from an EMBL/GenBank/DDBJ whole genome shotgun (WGS) entry which is preliminary data.</text>
</comment>
<dbReference type="InterPro" id="IPR047677">
    <property type="entry name" value="GDCCVxC"/>
</dbReference>
<proteinExistence type="predicted"/>